<feature type="domain" description="Carrier" evidence="1">
    <location>
        <begin position="1"/>
        <end position="79"/>
    </location>
</feature>
<dbReference type="AlphaFoldDB" id="A0A917I9W4"/>
<dbReference type="InterPro" id="IPR036736">
    <property type="entry name" value="ACP-like_sf"/>
</dbReference>
<reference evidence="2" key="1">
    <citation type="journal article" date="2014" name="Int. J. Syst. Evol. Microbiol.">
        <title>Complete genome sequence of Corynebacterium casei LMG S-19264T (=DSM 44701T), isolated from a smear-ripened cheese.</title>
        <authorList>
            <consortium name="US DOE Joint Genome Institute (JGI-PGF)"/>
            <person name="Walter F."/>
            <person name="Albersmeier A."/>
            <person name="Kalinowski J."/>
            <person name="Ruckert C."/>
        </authorList>
    </citation>
    <scope>NUCLEOTIDE SEQUENCE</scope>
    <source>
        <strain evidence="2">CGMCC 1.12214</strain>
    </source>
</reference>
<dbReference type="Proteomes" id="UP000603912">
    <property type="component" value="Unassembled WGS sequence"/>
</dbReference>
<dbReference type="EMBL" id="BMES01000002">
    <property type="protein sequence ID" value="GGH24722.1"/>
    <property type="molecule type" value="Genomic_DNA"/>
</dbReference>
<dbReference type="InterPro" id="IPR009081">
    <property type="entry name" value="PP-bd_ACP"/>
</dbReference>
<dbReference type="Gene3D" id="1.10.1200.10">
    <property type="entry name" value="ACP-like"/>
    <property type="match status" value="1"/>
</dbReference>
<protein>
    <recommendedName>
        <fullName evidence="1">Carrier domain-containing protein</fullName>
    </recommendedName>
</protein>
<proteinExistence type="predicted"/>
<keyword evidence="3" id="KW-1185">Reference proteome</keyword>
<evidence type="ECO:0000259" key="1">
    <source>
        <dbReference type="PROSITE" id="PS50075"/>
    </source>
</evidence>
<reference evidence="2" key="2">
    <citation type="submission" date="2020-09" db="EMBL/GenBank/DDBJ databases">
        <authorList>
            <person name="Sun Q."/>
            <person name="Zhou Y."/>
        </authorList>
    </citation>
    <scope>NUCLEOTIDE SEQUENCE</scope>
    <source>
        <strain evidence="2">CGMCC 1.12214</strain>
    </source>
</reference>
<dbReference type="SUPFAM" id="SSF47336">
    <property type="entry name" value="ACP-like"/>
    <property type="match status" value="1"/>
</dbReference>
<gene>
    <name evidence="2" type="ORF">GCM10007036_31310</name>
</gene>
<accession>A0A917I9W4</accession>
<dbReference type="RefSeq" id="WP_188518654.1">
    <property type="nucleotide sequence ID" value="NZ_BMES01000002.1"/>
</dbReference>
<sequence length="85" mass="9678">MRLSKEELQKYIESELFVDVNEFTDETLLFSGGLIDSFALVSLMSFIEKQAGIVISPSDVNLHNFDSISRIVAYADKMTERERAK</sequence>
<name>A0A917I9W4_9HYPH</name>
<comment type="caution">
    <text evidence="2">The sequence shown here is derived from an EMBL/GenBank/DDBJ whole genome shotgun (WGS) entry which is preliminary data.</text>
</comment>
<evidence type="ECO:0000313" key="3">
    <source>
        <dbReference type="Proteomes" id="UP000603912"/>
    </source>
</evidence>
<organism evidence="2 3">
    <name type="scientific">Alsobacter metallidurans</name>
    <dbReference type="NCBI Taxonomy" id="340221"/>
    <lineage>
        <taxon>Bacteria</taxon>
        <taxon>Pseudomonadati</taxon>
        <taxon>Pseudomonadota</taxon>
        <taxon>Alphaproteobacteria</taxon>
        <taxon>Hyphomicrobiales</taxon>
        <taxon>Alsobacteraceae</taxon>
        <taxon>Alsobacter</taxon>
    </lineage>
</organism>
<evidence type="ECO:0000313" key="2">
    <source>
        <dbReference type="EMBL" id="GGH24722.1"/>
    </source>
</evidence>
<dbReference type="PROSITE" id="PS50075">
    <property type="entry name" value="CARRIER"/>
    <property type="match status" value="1"/>
</dbReference>
<dbReference type="Pfam" id="PF00550">
    <property type="entry name" value="PP-binding"/>
    <property type="match status" value="1"/>
</dbReference>